<dbReference type="RefSeq" id="XP_052742286.1">
    <property type="nucleotide sequence ID" value="XM_052886326.1"/>
</dbReference>
<reference evidence="4" key="1">
    <citation type="submission" date="2025-08" db="UniProtKB">
        <authorList>
            <consortium name="RefSeq"/>
        </authorList>
    </citation>
    <scope>IDENTIFICATION</scope>
</reference>
<protein>
    <submittedName>
        <fullName evidence="4">Myelin-associated oligodendrocyte basic protein-like</fullName>
    </submittedName>
</protein>
<sequence length="138" mass="15637">MSWPCAAWLAHIAARGTLRAATLTSCRPVRLSRRPARSTLLVDSTPLKPWLDESCSSIVSRDLKTAGQLQRPQKAPRPQKPPDPKRHPDPKRPSDPKRPPDPKRHPDPKRPPGPKRHPELKDPPTPKYPLPQRPPDRR</sequence>
<name>A0ABM3LT95_BICAN</name>
<gene>
    <name evidence="4" type="primary">LOC128198874</name>
</gene>
<feature type="chain" id="PRO_5045389428" evidence="2">
    <location>
        <begin position="21"/>
        <end position="138"/>
    </location>
</feature>
<accession>A0ABM3LT95</accession>
<keyword evidence="3" id="KW-1185">Reference proteome</keyword>
<dbReference type="Proteomes" id="UP001652582">
    <property type="component" value="Chromosome 16"/>
</dbReference>
<evidence type="ECO:0000313" key="4">
    <source>
        <dbReference type="RefSeq" id="XP_052742286.1"/>
    </source>
</evidence>
<feature type="compositionally biased region" description="Pro residues" evidence="1">
    <location>
        <begin position="125"/>
        <end position="138"/>
    </location>
</feature>
<feature type="signal peptide" evidence="2">
    <location>
        <begin position="1"/>
        <end position="20"/>
    </location>
</feature>
<evidence type="ECO:0000256" key="1">
    <source>
        <dbReference type="SAM" id="MobiDB-lite"/>
    </source>
</evidence>
<evidence type="ECO:0000313" key="3">
    <source>
        <dbReference type="Proteomes" id="UP001652582"/>
    </source>
</evidence>
<feature type="region of interest" description="Disordered" evidence="1">
    <location>
        <begin position="61"/>
        <end position="138"/>
    </location>
</feature>
<feature type="compositionally biased region" description="Basic and acidic residues" evidence="1">
    <location>
        <begin position="80"/>
        <end position="124"/>
    </location>
</feature>
<keyword evidence="2" id="KW-0732">Signal</keyword>
<evidence type="ECO:0000256" key="2">
    <source>
        <dbReference type="SAM" id="SignalP"/>
    </source>
</evidence>
<dbReference type="GeneID" id="128198874"/>
<organism evidence="3 4">
    <name type="scientific">Bicyclus anynana</name>
    <name type="common">Squinting bush brown butterfly</name>
    <dbReference type="NCBI Taxonomy" id="110368"/>
    <lineage>
        <taxon>Eukaryota</taxon>
        <taxon>Metazoa</taxon>
        <taxon>Ecdysozoa</taxon>
        <taxon>Arthropoda</taxon>
        <taxon>Hexapoda</taxon>
        <taxon>Insecta</taxon>
        <taxon>Pterygota</taxon>
        <taxon>Neoptera</taxon>
        <taxon>Endopterygota</taxon>
        <taxon>Lepidoptera</taxon>
        <taxon>Glossata</taxon>
        <taxon>Ditrysia</taxon>
        <taxon>Papilionoidea</taxon>
        <taxon>Nymphalidae</taxon>
        <taxon>Satyrinae</taxon>
        <taxon>Satyrini</taxon>
        <taxon>Mycalesina</taxon>
        <taxon>Bicyclus</taxon>
    </lineage>
</organism>
<proteinExistence type="predicted"/>